<evidence type="ECO:0000256" key="3">
    <source>
        <dbReference type="ARBA" id="ARBA00023268"/>
    </source>
</evidence>
<dbReference type="Pfam" id="PF01872">
    <property type="entry name" value="RibD_C"/>
    <property type="match status" value="1"/>
</dbReference>
<dbReference type="PROSITE" id="PS51747">
    <property type="entry name" value="CYT_DCMP_DEAMINASES_2"/>
    <property type="match status" value="1"/>
</dbReference>
<dbReference type="Gene3D" id="3.40.430.10">
    <property type="entry name" value="Dihydrofolate Reductase, subunit A"/>
    <property type="match status" value="1"/>
</dbReference>
<accession>A0A1W1BAB8</accession>
<feature type="domain" description="CMP/dCMP-type deaminase" evidence="4">
    <location>
        <begin position="1"/>
        <end position="144"/>
    </location>
</feature>
<dbReference type="UniPathway" id="UPA00275">
    <property type="reaction ID" value="UER00402"/>
</dbReference>
<dbReference type="InterPro" id="IPR002734">
    <property type="entry name" value="RibDG_C"/>
</dbReference>
<dbReference type="GO" id="GO:0009231">
    <property type="term" value="P:riboflavin biosynthetic process"/>
    <property type="evidence" value="ECO:0007669"/>
    <property type="project" value="UniProtKB-UniPathway"/>
</dbReference>
<protein>
    <recommendedName>
        <fullName evidence="2">5-amino-6-(5-phosphoribosylamino)uracil reductase</fullName>
        <ecNumber evidence="2">1.1.1.193</ecNumber>
    </recommendedName>
</protein>
<dbReference type="InterPro" id="IPR002125">
    <property type="entry name" value="CMP_dCMP_dom"/>
</dbReference>
<dbReference type="InterPro" id="IPR016193">
    <property type="entry name" value="Cytidine_deaminase-like"/>
</dbReference>
<dbReference type="GO" id="GO:0008703">
    <property type="term" value="F:5-amino-6-(5-phosphoribosylamino)uracil reductase activity"/>
    <property type="evidence" value="ECO:0007669"/>
    <property type="project" value="UniProtKB-EC"/>
</dbReference>
<evidence type="ECO:0000313" key="5">
    <source>
        <dbReference type="EMBL" id="SFV50368.1"/>
    </source>
</evidence>
<dbReference type="InterPro" id="IPR004794">
    <property type="entry name" value="Eubact_RibD"/>
</dbReference>
<keyword evidence="5" id="KW-0378">Hydrolase</keyword>
<keyword evidence="5" id="KW-0560">Oxidoreductase</keyword>
<evidence type="ECO:0000259" key="4">
    <source>
        <dbReference type="PROSITE" id="PS51747"/>
    </source>
</evidence>
<evidence type="ECO:0000256" key="2">
    <source>
        <dbReference type="ARBA" id="ARBA00013173"/>
    </source>
</evidence>
<comment type="pathway">
    <text evidence="1">Cofactor biosynthesis; riboflavin biosynthesis; 5-amino-6-(D-ribitylamino)uracil from GTP: step 3/4.</text>
</comment>
<dbReference type="EC" id="1.1.1.193" evidence="2"/>
<evidence type="ECO:0000256" key="1">
    <source>
        <dbReference type="ARBA" id="ARBA00004910"/>
    </source>
</evidence>
<keyword evidence="3" id="KW-0511">Multifunctional enzyme</keyword>
<proteinExistence type="predicted"/>
<gene>
    <name evidence="5" type="ORF">MNB_SM-7-1066</name>
</gene>
<dbReference type="PROSITE" id="PS51257">
    <property type="entry name" value="PROKAR_LIPOPROTEIN"/>
    <property type="match status" value="1"/>
</dbReference>
<dbReference type="InterPro" id="IPR024072">
    <property type="entry name" value="DHFR-like_dom_sf"/>
</dbReference>
<dbReference type="SUPFAM" id="SSF53927">
    <property type="entry name" value="Cytidine deaminase-like"/>
    <property type="match status" value="1"/>
</dbReference>
<dbReference type="Pfam" id="PF00383">
    <property type="entry name" value="dCMP_cyt_deam_1"/>
    <property type="match status" value="1"/>
</dbReference>
<sequence>MSLAISKAWEYQVLTAPNPAVGACVVSPCGKILSVEAHKRAGFPHAEVEALKSAYIQLTSDTTIASLTSSQDIHTYLLEHHNGCFIGCEIYTTLEPCAHYGKTPSCASLITSLGLSKVYIGASDFNNEAAGGAVMLKENGIEVEEGILSQKCDDLLLPFRHYLQRNFVFFKWAQRLDGSTNDGAISSSASKELVHKMRDVCDLLVIGGNTVRVDRPTLDARVVSGKAPDILIYSREKEFDPSIPLFSVPDRKVYIEDSLERIKEYRCVMIEGSERMFEATKDYTHLYLAFIAPKFAPSNGFGSVRADFRILSERKVGDDIMAWMKLEE</sequence>
<dbReference type="NCBIfam" id="TIGR00326">
    <property type="entry name" value="eubact_ribD"/>
    <property type="match status" value="1"/>
</dbReference>
<dbReference type="EMBL" id="FPHB01000011">
    <property type="protein sequence ID" value="SFV50368.1"/>
    <property type="molecule type" value="Genomic_DNA"/>
</dbReference>
<dbReference type="CDD" id="cd01284">
    <property type="entry name" value="Riboflavin_deaminase-reductase"/>
    <property type="match status" value="1"/>
</dbReference>
<dbReference type="GO" id="GO:0008835">
    <property type="term" value="F:diaminohydroxyphosphoribosylaminopyrimidine deaminase activity"/>
    <property type="evidence" value="ECO:0007669"/>
    <property type="project" value="InterPro"/>
</dbReference>
<dbReference type="Gene3D" id="3.40.140.10">
    <property type="entry name" value="Cytidine Deaminase, domain 2"/>
    <property type="match status" value="1"/>
</dbReference>
<name>A0A1W1BAB8_9ZZZZ</name>
<reference evidence="5" key="1">
    <citation type="submission" date="2016-10" db="EMBL/GenBank/DDBJ databases">
        <authorList>
            <person name="de Groot N.N."/>
        </authorList>
    </citation>
    <scope>NUCLEOTIDE SEQUENCE</scope>
</reference>
<dbReference type="SUPFAM" id="SSF53597">
    <property type="entry name" value="Dihydrofolate reductase-like"/>
    <property type="match status" value="1"/>
</dbReference>
<dbReference type="AlphaFoldDB" id="A0A1W1BAB8"/>
<organism evidence="5">
    <name type="scientific">hydrothermal vent metagenome</name>
    <dbReference type="NCBI Taxonomy" id="652676"/>
    <lineage>
        <taxon>unclassified sequences</taxon>
        <taxon>metagenomes</taxon>
        <taxon>ecological metagenomes</taxon>
    </lineage>
</organism>